<organism evidence="1 2">
    <name type="scientific">Colletotrichum fructicola (strain Nara gc5)</name>
    <name type="common">Anthracnose fungus</name>
    <name type="synonym">Colletotrichum gloeosporioides (strain Nara gc5)</name>
    <dbReference type="NCBI Taxonomy" id="1213859"/>
    <lineage>
        <taxon>Eukaryota</taxon>
        <taxon>Fungi</taxon>
        <taxon>Dikarya</taxon>
        <taxon>Ascomycota</taxon>
        <taxon>Pezizomycotina</taxon>
        <taxon>Sordariomycetes</taxon>
        <taxon>Hypocreomycetidae</taxon>
        <taxon>Glomerellales</taxon>
        <taxon>Glomerellaceae</taxon>
        <taxon>Colletotrichum</taxon>
        <taxon>Colletotrichum gloeosporioides species complex</taxon>
    </lineage>
</organism>
<name>A0A7J6IXV4_COLFN</name>
<gene>
    <name evidence="1" type="ORF">CGGC5_v010299</name>
</gene>
<reference evidence="1 2" key="2">
    <citation type="submission" date="2020-04" db="EMBL/GenBank/DDBJ databases">
        <title>Genome sequencing and assembly of multiple isolates from the Colletotrichum gloeosporioides species complex.</title>
        <authorList>
            <person name="Gan P."/>
            <person name="Shirasu K."/>
        </authorList>
    </citation>
    <scope>NUCLEOTIDE SEQUENCE [LARGE SCALE GENOMIC DNA]</scope>
    <source>
        <strain evidence="1 2">Nara gc5</strain>
    </source>
</reference>
<sequence length="192" mass="20629">MASQTRTIIPNSATRRQREEELVATGVLTELRMVLSSDSNPEYAIGNNQRSLMEIAHGRARADDFAQHISGSNNHIGLRLALKAAVCVNAANEQSGEQPSIISSTSNERLSGRLRTAVDLKAEGLAEAGASPGRSARVVALVGFYNGSINNTPDHAYVRLSVHVMDGGAARSKWFGVEVDDVATFMFVCLFV</sequence>
<dbReference type="GeneID" id="43612398"/>
<dbReference type="OrthoDB" id="10470395at2759"/>
<reference evidence="1 2" key="1">
    <citation type="submission" date="2012-08" db="EMBL/GenBank/DDBJ databases">
        <authorList>
            <person name="Gan P.H.P."/>
            <person name="Ikeda K."/>
            <person name="Irieda H."/>
            <person name="Narusaka M."/>
            <person name="O'Connell R.J."/>
            <person name="Narusaka Y."/>
            <person name="Takano Y."/>
            <person name="Kubo Y."/>
            <person name="Shirasu K."/>
        </authorList>
    </citation>
    <scope>NUCLEOTIDE SEQUENCE [LARGE SCALE GENOMIC DNA]</scope>
    <source>
        <strain evidence="1 2">Nara gc5</strain>
    </source>
</reference>
<dbReference type="EMBL" id="ANPB02000006">
    <property type="protein sequence ID" value="KAF4480781.1"/>
    <property type="molecule type" value="Genomic_DNA"/>
</dbReference>
<accession>A0A7J6IXV4</accession>
<proteinExistence type="predicted"/>
<dbReference type="RefSeq" id="XP_066008182.1">
    <property type="nucleotide sequence ID" value="XM_066152313.1"/>
</dbReference>
<dbReference type="InParanoid" id="A0A7J6IXV4"/>
<dbReference type="AlphaFoldDB" id="A0A7J6IXV4"/>
<dbReference type="Proteomes" id="UP000011096">
    <property type="component" value="Unassembled WGS sequence"/>
</dbReference>
<evidence type="ECO:0000313" key="2">
    <source>
        <dbReference type="Proteomes" id="UP000011096"/>
    </source>
</evidence>
<comment type="caution">
    <text evidence="1">The sequence shown here is derived from an EMBL/GenBank/DDBJ whole genome shotgun (WGS) entry which is preliminary data.</text>
</comment>
<protein>
    <submittedName>
        <fullName evidence="1">Uncharacterized protein</fullName>
    </submittedName>
</protein>
<keyword evidence="2" id="KW-1185">Reference proteome</keyword>
<evidence type="ECO:0000313" key="1">
    <source>
        <dbReference type="EMBL" id="KAF4480781.1"/>
    </source>
</evidence>